<feature type="region of interest" description="Disordered" evidence="1">
    <location>
        <begin position="164"/>
        <end position="214"/>
    </location>
</feature>
<dbReference type="Proteomes" id="UP000604046">
    <property type="component" value="Unassembled WGS sequence"/>
</dbReference>
<name>A0A812U004_9DINO</name>
<sequence length="226" mass="24776">MGALLEQITVRTTLPAWVRKWQVWLLSDFLIIVLLGCSFCLPTTGLPMVDALIAYNNLVTGPLQLALVVLVSCDCNSFRLLFSLTEGSRKLAASMLKLSYTIYLTHWPWAICMHLAGLFSLDSWNSMLATWGTSVLFAIFLDFVVVDPFTAAFCGWITPPKPQGAKDAAQSQDAQNKKATKAPQDDLERGSAAAAPQVAAAPSERSERSSRRAESLPFAAFRFSQV</sequence>
<keyword evidence="2" id="KW-1133">Transmembrane helix</keyword>
<reference evidence="3" key="1">
    <citation type="submission" date="2021-02" db="EMBL/GenBank/DDBJ databases">
        <authorList>
            <person name="Dougan E. K."/>
            <person name="Rhodes N."/>
            <person name="Thang M."/>
            <person name="Chan C."/>
        </authorList>
    </citation>
    <scope>NUCLEOTIDE SEQUENCE</scope>
</reference>
<evidence type="ECO:0000256" key="1">
    <source>
        <dbReference type="SAM" id="MobiDB-lite"/>
    </source>
</evidence>
<evidence type="ECO:0000313" key="3">
    <source>
        <dbReference type="EMBL" id="CAE7546301.1"/>
    </source>
</evidence>
<keyword evidence="2" id="KW-0472">Membrane</keyword>
<dbReference type="EMBL" id="CAJNDS010002617">
    <property type="protein sequence ID" value="CAE7546301.1"/>
    <property type="molecule type" value="Genomic_DNA"/>
</dbReference>
<accession>A0A812U004</accession>
<comment type="caution">
    <text evidence="3">The sequence shown here is derived from an EMBL/GenBank/DDBJ whole genome shotgun (WGS) entry which is preliminary data.</text>
</comment>
<evidence type="ECO:0000256" key="2">
    <source>
        <dbReference type="SAM" id="Phobius"/>
    </source>
</evidence>
<feature type="transmembrane region" description="Helical" evidence="2">
    <location>
        <begin position="102"/>
        <end position="121"/>
    </location>
</feature>
<gene>
    <name evidence="3" type="primary">PFP-BETA1</name>
    <name evidence="3" type="ORF">SNAT2548_LOCUS30655</name>
</gene>
<organism evidence="3 4">
    <name type="scientific">Symbiodinium natans</name>
    <dbReference type="NCBI Taxonomy" id="878477"/>
    <lineage>
        <taxon>Eukaryota</taxon>
        <taxon>Sar</taxon>
        <taxon>Alveolata</taxon>
        <taxon>Dinophyceae</taxon>
        <taxon>Suessiales</taxon>
        <taxon>Symbiodiniaceae</taxon>
        <taxon>Symbiodinium</taxon>
    </lineage>
</organism>
<protein>
    <submittedName>
        <fullName evidence="3">PFP-BETA1 protein</fullName>
    </submittedName>
</protein>
<evidence type="ECO:0000313" key="4">
    <source>
        <dbReference type="Proteomes" id="UP000604046"/>
    </source>
</evidence>
<feature type="compositionally biased region" description="Basic and acidic residues" evidence="1">
    <location>
        <begin position="204"/>
        <end position="214"/>
    </location>
</feature>
<keyword evidence="4" id="KW-1185">Reference proteome</keyword>
<feature type="compositionally biased region" description="Low complexity" evidence="1">
    <location>
        <begin position="192"/>
        <end position="203"/>
    </location>
</feature>
<keyword evidence="2" id="KW-0812">Transmembrane</keyword>
<proteinExistence type="predicted"/>
<feature type="transmembrane region" description="Helical" evidence="2">
    <location>
        <begin position="64"/>
        <end position="82"/>
    </location>
</feature>
<dbReference type="AlphaFoldDB" id="A0A812U004"/>
<feature type="transmembrane region" description="Helical" evidence="2">
    <location>
        <begin position="21"/>
        <end position="44"/>
    </location>
</feature>
<feature type="transmembrane region" description="Helical" evidence="2">
    <location>
        <begin position="133"/>
        <end position="157"/>
    </location>
</feature>
<dbReference type="OrthoDB" id="10536702at2759"/>